<reference evidence="5" key="1">
    <citation type="journal article" date="2019" name="G3 (Bethesda)">
        <title>Genome Assemblies of Two Rare Opportunistic Yeast Pathogens: Diutina rugosa (syn. Candida rugosa) and Trichomonascus ciferrii (syn. Candida ciferrii).</title>
        <authorList>
            <person name="Mixao V."/>
            <person name="Saus E."/>
            <person name="Hansen A.P."/>
            <person name="Lass-Florl C."/>
            <person name="Gabaldon T."/>
        </authorList>
    </citation>
    <scope>NUCLEOTIDE SEQUENCE</scope>
    <source>
        <strain evidence="5">CBS 4856</strain>
    </source>
</reference>
<evidence type="ECO:0000313" key="5">
    <source>
        <dbReference type="EMBL" id="KAA8915165.1"/>
    </source>
</evidence>
<evidence type="ECO:0000313" key="6">
    <source>
        <dbReference type="Proteomes" id="UP000761534"/>
    </source>
</evidence>
<feature type="compositionally biased region" description="Basic and acidic residues" evidence="3">
    <location>
        <begin position="106"/>
        <end position="115"/>
    </location>
</feature>
<evidence type="ECO:0000256" key="3">
    <source>
        <dbReference type="SAM" id="MobiDB-lite"/>
    </source>
</evidence>
<comment type="caution">
    <text evidence="5">The sequence shown here is derived from an EMBL/GenBank/DDBJ whole genome shotgun (WGS) entry which is preliminary data.</text>
</comment>
<feature type="domain" description="Fcf2 pre-rRNA processing C-terminal" evidence="4">
    <location>
        <begin position="112"/>
        <end position="204"/>
    </location>
</feature>
<evidence type="ECO:0000256" key="1">
    <source>
        <dbReference type="ARBA" id="ARBA00004604"/>
    </source>
</evidence>
<dbReference type="GO" id="GO:0006396">
    <property type="term" value="P:RNA processing"/>
    <property type="evidence" value="ECO:0007669"/>
    <property type="project" value="TreeGrafter"/>
</dbReference>
<evidence type="ECO:0000256" key="2">
    <source>
        <dbReference type="ARBA" id="ARBA00023242"/>
    </source>
</evidence>
<sequence length="230" mass="26158">MSESSTTESGTAMSPSELDIDALLSQAKANLSKKSTEEETQESTDRLSKIRQGLKSLPTVNDTLGQASLKALPGKGAVKLHEHDKAQQQPESGFRKIVDPVKVKQEAKKARESNAGDKWFNMPKPEITPETKRDLQLLQMRSVLDRKRHYKKEKVGMPKYFQTGTIIEGNTEYYSARLSNKERKKTLAEEILADSESRKYFKRKYGEIQTSKLSGRKAHYKKVKELRKKI</sequence>
<protein>
    <recommendedName>
        <fullName evidence="4">Fcf2 pre-rRNA processing C-terminal domain-containing protein</fullName>
    </recommendedName>
</protein>
<organism evidence="5 6">
    <name type="scientific">Trichomonascus ciferrii</name>
    <dbReference type="NCBI Taxonomy" id="44093"/>
    <lineage>
        <taxon>Eukaryota</taxon>
        <taxon>Fungi</taxon>
        <taxon>Dikarya</taxon>
        <taxon>Ascomycota</taxon>
        <taxon>Saccharomycotina</taxon>
        <taxon>Dipodascomycetes</taxon>
        <taxon>Dipodascales</taxon>
        <taxon>Trichomonascaceae</taxon>
        <taxon>Trichomonascus</taxon>
        <taxon>Trichomonascus ciferrii complex</taxon>
    </lineage>
</organism>
<comment type="subcellular location">
    <subcellularLocation>
        <location evidence="1">Nucleus</location>
        <location evidence="1">Nucleolus</location>
    </subcellularLocation>
</comment>
<dbReference type="InterPro" id="IPR039883">
    <property type="entry name" value="Fcf2/DNTTIP2"/>
</dbReference>
<dbReference type="InterPro" id="IPR014810">
    <property type="entry name" value="Fcf2_C"/>
</dbReference>
<dbReference type="OrthoDB" id="427886at2759"/>
<dbReference type="GO" id="GO:0005730">
    <property type="term" value="C:nucleolus"/>
    <property type="evidence" value="ECO:0007669"/>
    <property type="project" value="UniProtKB-SubCell"/>
</dbReference>
<feature type="region of interest" description="Disordered" evidence="3">
    <location>
        <begin position="1"/>
        <end position="54"/>
    </location>
</feature>
<name>A0A642V6A5_9ASCO</name>
<keyword evidence="2" id="KW-0539">Nucleus</keyword>
<feature type="region of interest" description="Disordered" evidence="3">
    <location>
        <begin position="106"/>
        <end position="127"/>
    </location>
</feature>
<dbReference type="GO" id="GO:0003723">
    <property type="term" value="F:RNA binding"/>
    <property type="evidence" value="ECO:0007669"/>
    <property type="project" value="TreeGrafter"/>
</dbReference>
<dbReference type="EMBL" id="SWFS01000181">
    <property type="protein sequence ID" value="KAA8915165.1"/>
    <property type="molecule type" value="Genomic_DNA"/>
</dbReference>
<feature type="compositionally biased region" description="Polar residues" evidence="3">
    <location>
        <begin position="1"/>
        <end position="14"/>
    </location>
</feature>
<proteinExistence type="predicted"/>
<dbReference type="Proteomes" id="UP000761534">
    <property type="component" value="Unassembled WGS sequence"/>
</dbReference>
<dbReference type="AlphaFoldDB" id="A0A642V6A5"/>
<dbReference type="Pfam" id="PF08698">
    <property type="entry name" value="Fcf2"/>
    <property type="match status" value="1"/>
</dbReference>
<evidence type="ECO:0000259" key="4">
    <source>
        <dbReference type="Pfam" id="PF08698"/>
    </source>
</evidence>
<keyword evidence="6" id="KW-1185">Reference proteome</keyword>
<accession>A0A642V6A5</accession>
<dbReference type="VEuPathDB" id="FungiDB:TRICI_002660"/>
<gene>
    <name evidence="5" type="ORF">TRICI_002660</name>
</gene>
<dbReference type="PANTHER" id="PTHR21686:SF12">
    <property type="entry name" value="DEOXYNUCLEOTIDYLTRANSFERASE TERMINAL-INTERACTING PROTEIN 2"/>
    <property type="match status" value="1"/>
</dbReference>
<dbReference type="PANTHER" id="PTHR21686">
    <property type="entry name" value="DEOXYNUCLEOTIDYLTRANSFERASE TERMINAL-INTERACTING PROTEIN 2"/>
    <property type="match status" value="1"/>
</dbReference>